<keyword evidence="2" id="KW-1185">Reference proteome</keyword>
<sequence length="373" mass="40912">MRDQLPAAATADPHSISQHPDLGALISAAVVERGRLVASFQMADVMVDLAMAGCPCPDQGYLPMLQWLLPHMGCRWRCKWRLQQSHLPACSRCHSRRSRLLSLPSHQAFVLKKLQSQTAVKSVQYDQAGVLQAYVICNTFEGIHFGSTLEQTAGSRPTMSVYFMRGLGTPEEPCWAGVDPFQHFQHCDAGILCFDCLKDEVNRLRVLEVVEYAPRKNSTPKKLAEVVWEGWQKQQAELLGAIKWVFVDEAEDMLQQAEDMLQQATVERLAHDAAATGQWLQQHLDMAAASQAAAESSVPLQQQSMAAVPEAAVHAFTPALSGSVCAPGSTDQAAAVAVEPQVHAGAATRAWQCEGRRALAHTRSRLAAQARQR</sequence>
<accession>A0ABY8U448</accession>
<evidence type="ECO:0000313" key="1">
    <source>
        <dbReference type="EMBL" id="WIA15428.1"/>
    </source>
</evidence>
<gene>
    <name evidence="1" type="ORF">OEZ85_002079</name>
</gene>
<proteinExistence type="predicted"/>
<dbReference type="EMBL" id="CP126213">
    <property type="protein sequence ID" value="WIA15428.1"/>
    <property type="molecule type" value="Genomic_DNA"/>
</dbReference>
<reference evidence="1 2" key="1">
    <citation type="submission" date="2023-05" db="EMBL/GenBank/DDBJ databases">
        <title>A 100% complete, gapless, phased diploid assembly of the Scenedesmus obliquus UTEX 3031 genome.</title>
        <authorList>
            <person name="Biondi T.C."/>
            <person name="Hanschen E.R."/>
            <person name="Kwon T."/>
            <person name="Eng W."/>
            <person name="Kruse C.P.S."/>
            <person name="Koehler S.I."/>
            <person name="Kunde Y."/>
            <person name="Gleasner C.D."/>
            <person name="You Mak K.T."/>
            <person name="Polle J."/>
            <person name="Hovde B.T."/>
            <person name="Starkenburg S.R."/>
        </authorList>
    </citation>
    <scope>NUCLEOTIDE SEQUENCE [LARGE SCALE GENOMIC DNA]</scope>
    <source>
        <strain evidence="1 2">DOE0152z</strain>
    </source>
</reference>
<organism evidence="1 2">
    <name type="scientific">Tetradesmus obliquus</name>
    <name type="common">Green alga</name>
    <name type="synonym">Acutodesmus obliquus</name>
    <dbReference type="NCBI Taxonomy" id="3088"/>
    <lineage>
        <taxon>Eukaryota</taxon>
        <taxon>Viridiplantae</taxon>
        <taxon>Chlorophyta</taxon>
        <taxon>core chlorophytes</taxon>
        <taxon>Chlorophyceae</taxon>
        <taxon>CS clade</taxon>
        <taxon>Sphaeropleales</taxon>
        <taxon>Scenedesmaceae</taxon>
        <taxon>Tetradesmus</taxon>
    </lineage>
</organism>
<dbReference type="Proteomes" id="UP001244341">
    <property type="component" value="Chromosome 6b"/>
</dbReference>
<name>A0ABY8U448_TETOB</name>
<protein>
    <submittedName>
        <fullName evidence="1">Uncharacterized protein</fullName>
    </submittedName>
</protein>
<evidence type="ECO:0000313" key="2">
    <source>
        <dbReference type="Proteomes" id="UP001244341"/>
    </source>
</evidence>